<sequence length="455" mass="52272">MYDVFICRWTWVLSSSPGTAFNTPYKKCGDNESSAQRGCNLHPFLVVVLCSLLYSQLEHTSPTGNKEQTHKKPSPTQRIFPGPEAPKWHPQAEVTFGRPRIISIAKDAEVASKKAQTTTPPPLAHSAFDFKRYLLNKDNRNFDLLINQPKKCLRTPEGPFLLIAIKSVVEDFDRREIVRKTWGREGLVNGVQVQRVFLLGIPKNKTALATWEILVHQESLMYQDILLWDFLDTFFNLTLKEIHFLNWADEFCSSVKFIFKGDADVFVNVENIIDFLERHDPAEDLFVGDIIYNAHPIRVQKSKYYIPETMYGLGTYPLYAGGGGFLLSSSTMKKLFQACKEVELFPIDDVFLGMCLQRINLKPVLHEGFKTFGIVKPSAAPHLQTFDPCFYKDLMVVHSLKVAEIWLMWNLLHSPRLSCTQKKQVKKRFQWKRKKPEAMTDSSLLIKQAKHGRSR</sequence>
<evidence type="ECO:0000256" key="9">
    <source>
        <dbReference type="ARBA" id="ARBA00023136"/>
    </source>
</evidence>
<reference evidence="12" key="1">
    <citation type="submission" date="2019-06" db="EMBL/GenBank/DDBJ databases">
        <title>G10K-VGP Goodes thornscrub tortoise genome, primary haplotype.</title>
        <authorList>
            <person name="Murphy B."/>
            <person name="Edwards T."/>
            <person name="Rhie A."/>
            <person name="Koren S."/>
            <person name="Phillippy A."/>
            <person name="Fedrigo O."/>
            <person name="Haase B."/>
            <person name="Mountcastle J."/>
            <person name="Lewin H."/>
            <person name="Damas J."/>
            <person name="Howe K."/>
            <person name="Formenti G."/>
            <person name="Myers G."/>
            <person name="Durbin R."/>
            <person name="Jarvis E.D."/>
        </authorList>
    </citation>
    <scope>NUCLEOTIDE SEQUENCE [LARGE SCALE GENOMIC DNA]</scope>
</reference>
<comment type="subcellular location">
    <subcellularLocation>
        <location evidence="1 10">Golgi apparatus membrane</location>
        <topology evidence="1 10">Single-pass type II membrane protein</topology>
    </subcellularLocation>
</comment>
<keyword evidence="5" id="KW-0812">Transmembrane</keyword>
<dbReference type="GO" id="GO:0030311">
    <property type="term" value="P:poly-N-acetyllactosamine biosynthetic process"/>
    <property type="evidence" value="ECO:0007669"/>
    <property type="project" value="TreeGrafter"/>
</dbReference>
<reference evidence="12" key="2">
    <citation type="submission" date="2025-08" db="UniProtKB">
        <authorList>
            <consortium name="Ensembl"/>
        </authorList>
    </citation>
    <scope>IDENTIFICATION</scope>
</reference>
<keyword evidence="13" id="KW-1185">Reference proteome</keyword>
<keyword evidence="4" id="KW-0808">Transferase</keyword>
<dbReference type="InterPro" id="IPR002659">
    <property type="entry name" value="Glyco_trans_31"/>
</dbReference>
<keyword evidence="6" id="KW-0735">Signal-anchor</keyword>
<dbReference type="GeneTree" id="ENSGT00940000162243"/>
<accession>A0A8C4WAD9</accession>
<dbReference type="AlphaFoldDB" id="A0A8C4WAD9"/>
<keyword evidence="3 10" id="KW-0328">Glycosyltransferase</keyword>
<evidence type="ECO:0000256" key="7">
    <source>
        <dbReference type="ARBA" id="ARBA00022989"/>
    </source>
</evidence>
<evidence type="ECO:0000313" key="12">
    <source>
        <dbReference type="Ensembl" id="ENSGEVP00005014184.1"/>
    </source>
</evidence>
<organism evidence="12 13">
    <name type="scientific">Gopherus evgoodei</name>
    <name type="common">Goodes thornscrub tortoise</name>
    <dbReference type="NCBI Taxonomy" id="1825980"/>
    <lineage>
        <taxon>Eukaryota</taxon>
        <taxon>Metazoa</taxon>
        <taxon>Chordata</taxon>
        <taxon>Craniata</taxon>
        <taxon>Vertebrata</taxon>
        <taxon>Euteleostomi</taxon>
        <taxon>Archelosauria</taxon>
        <taxon>Testudinata</taxon>
        <taxon>Testudines</taxon>
        <taxon>Cryptodira</taxon>
        <taxon>Durocryptodira</taxon>
        <taxon>Testudinoidea</taxon>
        <taxon>Testudinidae</taxon>
        <taxon>Gopherus</taxon>
    </lineage>
</organism>
<proteinExistence type="inferred from homology"/>
<evidence type="ECO:0000256" key="4">
    <source>
        <dbReference type="ARBA" id="ARBA00022679"/>
    </source>
</evidence>
<keyword evidence="9" id="KW-0472">Membrane</keyword>
<evidence type="ECO:0000256" key="8">
    <source>
        <dbReference type="ARBA" id="ARBA00023034"/>
    </source>
</evidence>
<evidence type="ECO:0000256" key="1">
    <source>
        <dbReference type="ARBA" id="ARBA00004323"/>
    </source>
</evidence>
<gene>
    <name evidence="12" type="primary">B3GNT9</name>
</gene>
<dbReference type="EC" id="2.4.1.-" evidence="10"/>
<dbReference type="Gene3D" id="3.90.550.50">
    <property type="match status" value="1"/>
</dbReference>
<evidence type="ECO:0000256" key="10">
    <source>
        <dbReference type="RuleBase" id="RU363063"/>
    </source>
</evidence>
<evidence type="ECO:0000313" key="13">
    <source>
        <dbReference type="Proteomes" id="UP000694390"/>
    </source>
</evidence>
<reference evidence="12" key="3">
    <citation type="submission" date="2025-09" db="UniProtKB">
        <authorList>
            <consortium name="Ensembl"/>
        </authorList>
    </citation>
    <scope>IDENTIFICATION</scope>
</reference>
<dbReference type="Proteomes" id="UP000694390">
    <property type="component" value="Chromosome 12"/>
</dbReference>
<dbReference type="OrthoDB" id="2139606at2759"/>
<keyword evidence="7" id="KW-1133">Transmembrane helix</keyword>
<dbReference type="GO" id="GO:0016758">
    <property type="term" value="F:hexosyltransferase activity"/>
    <property type="evidence" value="ECO:0007669"/>
    <property type="project" value="InterPro"/>
</dbReference>
<evidence type="ECO:0000256" key="6">
    <source>
        <dbReference type="ARBA" id="ARBA00022968"/>
    </source>
</evidence>
<evidence type="ECO:0000256" key="3">
    <source>
        <dbReference type="ARBA" id="ARBA00022676"/>
    </source>
</evidence>
<dbReference type="GO" id="GO:0008194">
    <property type="term" value="F:UDP-glycosyltransferase activity"/>
    <property type="evidence" value="ECO:0007669"/>
    <property type="project" value="TreeGrafter"/>
</dbReference>
<dbReference type="GO" id="GO:0000139">
    <property type="term" value="C:Golgi membrane"/>
    <property type="evidence" value="ECO:0007669"/>
    <property type="project" value="UniProtKB-SubCell"/>
</dbReference>
<evidence type="ECO:0000256" key="5">
    <source>
        <dbReference type="ARBA" id="ARBA00022692"/>
    </source>
</evidence>
<dbReference type="FunFam" id="3.90.550.50:FF:000020">
    <property type="entry name" value="Hexosyltransferase"/>
    <property type="match status" value="1"/>
</dbReference>
<keyword evidence="8 10" id="KW-0333">Golgi apparatus</keyword>
<comment type="similarity">
    <text evidence="2 10">Belongs to the glycosyltransferase 31 family.</text>
</comment>
<dbReference type="PANTHER" id="PTHR11214">
    <property type="entry name" value="BETA-1,3-N-ACETYLGLUCOSAMINYLTRANSFERASE"/>
    <property type="match status" value="1"/>
</dbReference>
<dbReference type="Ensembl" id="ENSGEVT00005014872.1">
    <property type="protein sequence ID" value="ENSGEVP00005014184.1"/>
    <property type="gene ID" value="ENSGEVG00005010093.1"/>
</dbReference>
<evidence type="ECO:0000256" key="11">
    <source>
        <dbReference type="SAM" id="MobiDB-lite"/>
    </source>
</evidence>
<dbReference type="GO" id="GO:0006493">
    <property type="term" value="P:protein O-linked glycosylation"/>
    <property type="evidence" value="ECO:0007669"/>
    <property type="project" value="TreeGrafter"/>
</dbReference>
<dbReference type="PANTHER" id="PTHR11214:SF91">
    <property type="entry name" value="UDP-GLCNAC:BETAGAL BETA-1,3-N-ACETYLGLUCOSAMINYLTRANSFERASE 9"/>
    <property type="match status" value="1"/>
</dbReference>
<dbReference type="Pfam" id="PF01762">
    <property type="entry name" value="Galactosyl_T"/>
    <property type="match status" value="1"/>
</dbReference>
<feature type="region of interest" description="Disordered" evidence="11">
    <location>
        <begin position="434"/>
        <end position="455"/>
    </location>
</feature>
<evidence type="ECO:0000256" key="2">
    <source>
        <dbReference type="ARBA" id="ARBA00008661"/>
    </source>
</evidence>
<name>A0A8C4WAD9_9SAUR</name>
<protein>
    <recommendedName>
        <fullName evidence="10">Hexosyltransferase</fullName>
        <ecNumber evidence="10">2.4.1.-</ecNumber>
    </recommendedName>
</protein>